<dbReference type="InterPro" id="IPR016477">
    <property type="entry name" value="Fructo-/Ketosamine-3-kinase"/>
</dbReference>
<dbReference type="InterPro" id="IPR011009">
    <property type="entry name" value="Kinase-like_dom_sf"/>
</dbReference>
<organism evidence="3 4">
    <name type="scientific">Thiohalorhabdus methylotrophus</name>
    <dbReference type="NCBI Taxonomy" id="3242694"/>
    <lineage>
        <taxon>Bacteria</taxon>
        <taxon>Pseudomonadati</taxon>
        <taxon>Pseudomonadota</taxon>
        <taxon>Gammaproteobacteria</taxon>
        <taxon>Thiohalorhabdales</taxon>
        <taxon>Thiohalorhabdaceae</taxon>
        <taxon>Thiohalorhabdus</taxon>
    </lineage>
</organism>
<dbReference type="SUPFAM" id="SSF56112">
    <property type="entry name" value="Protein kinase-like (PK-like)"/>
    <property type="match status" value="1"/>
</dbReference>
<evidence type="ECO:0000313" key="3">
    <source>
        <dbReference type="EMBL" id="MFA9462033.1"/>
    </source>
</evidence>
<keyword evidence="2 3" id="KW-0418">Kinase</keyword>
<evidence type="ECO:0000256" key="2">
    <source>
        <dbReference type="PIRNR" id="PIRNR006221"/>
    </source>
</evidence>
<name>A0ABV4TXQ1_9GAMM</name>
<reference evidence="3 4" key="1">
    <citation type="submission" date="2024-08" db="EMBL/GenBank/DDBJ databases">
        <title>Whole-genome sequencing of halo(alkali)philic microorganisms from hypersaline lakes.</title>
        <authorList>
            <person name="Sorokin D.Y."/>
            <person name="Merkel A.Y."/>
            <person name="Messina E."/>
            <person name="Yakimov M."/>
        </authorList>
    </citation>
    <scope>NUCLEOTIDE SEQUENCE [LARGE SCALE GENOMIC DNA]</scope>
    <source>
        <strain evidence="3 4">Cl-TMA</strain>
    </source>
</reference>
<dbReference type="RefSeq" id="WP_373656820.1">
    <property type="nucleotide sequence ID" value="NZ_JBGUAW010000010.1"/>
</dbReference>
<proteinExistence type="inferred from homology"/>
<dbReference type="GO" id="GO:0016301">
    <property type="term" value="F:kinase activity"/>
    <property type="evidence" value="ECO:0007669"/>
    <property type="project" value="UniProtKB-KW"/>
</dbReference>
<dbReference type="Proteomes" id="UP001575181">
    <property type="component" value="Unassembled WGS sequence"/>
</dbReference>
<accession>A0ABV4TXQ1</accession>
<dbReference type="EMBL" id="JBGUAW010000010">
    <property type="protein sequence ID" value="MFA9462033.1"/>
    <property type="molecule type" value="Genomic_DNA"/>
</dbReference>
<evidence type="ECO:0000313" key="4">
    <source>
        <dbReference type="Proteomes" id="UP001575181"/>
    </source>
</evidence>
<comment type="similarity">
    <text evidence="1 2">Belongs to the fructosamine kinase family.</text>
</comment>
<sequence length="286" mass="32206">MPLPEALRQRSEEILGAPLEGGAPLSGGCVGEVYGVEAGGSEYVVKVESPATNLLETEGRMLRHLAERSPLPAPDPLHFEPGLLVMPRIDGDHHFTPAGEEHAADLFAALHAQPAPYFGFEYDTVIGGLPQPNPRFERWSAFFADARLREMAGQARNAGRLDDSLYQRIDRFAADAADWFPEPEHPALVHGDAWDNNIMALGDRITGFIDPALYWGHPEVELAFTTMFHTFSDRFYDRYHEQRPIDPEFFEVRRPLYNLYPLLVHVRLFGGGYRASVDRTLKRFGY</sequence>
<keyword evidence="2" id="KW-0808">Transferase</keyword>
<dbReference type="PIRSF" id="PIRSF006221">
    <property type="entry name" value="Ketosamine-3-kinase"/>
    <property type="match status" value="1"/>
</dbReference>
<gene>
    <name evidence="3" type="ORF">ACERLL_14505</name>
</gene>
<keyword evidence="4" id="KW-1185">Reference proteome</keyword>
<dbReference type="PANTHER" id="PTHR12149:SF8">
    <property type="entry name" value="PROTEIN-RIBULOSAMINE 3-KINASE"/>
    <property type="match status" value="1"/>
</dbReference>
<dbReference type="Pfam" id="PF03881">
    <property type="entry name" value="Fructosamin_kin"/>
    <property type="match status" value="1"/>
</dbReference>
<comment type="caution">
    <text evidence="3">The sequence shown here is derived from an EMBL/GenBank/DDBJ whole genome shotgun (WGS) entry which is preliminary data.</text>
</comment>
<protein>
    <submittedName>
        <fullName evidence="3">Fructosamine kinase family protein</fullName>
    </submittedName>
</protein>
<dbReference type="Gene3D" id="3.30.200.20">
    <property type="entry name" value="Phosphorylase Kinase, domain 1"/>
    <property type="match status" value="1"/>
</dbReference>
<dbReference type="PANTHER" id="PTHR12149">
    <property type="entry name" value="FRUCTOSAMINE 3 KINASE-RELATED PROTEIN"/>
    <property type="match status" value="1"/>
</dbReference>
<dbReference type="Gene3D" id="3.90.1200.10">
    <property type="match status" value="1"/>
</dbReference>
<evidence type="ECO:0000256" key="1">
    <source>
        <dbReference type="ARBA" id="ARBA00009460"/>
    </source>
</evidence>